<proteinExistence type="predicted"/>
<dbReference type="InterPro" id="IPR013210">
    <property type="entry name" value="LRR_N_plant-typ"/>
</dbReference>
<keyword evidence="6" id="KW-1185">Reference proteome</keyword>
<evidence type="ECO:0000256" key="3">
    <source>
        <dbReference type="SAM" id="SignalP"/>
    </source>
</evidence>
<evidence type="ECO:0000256" key="2">
    <source>
        <dbReference type="ARBA" id="ARBA00022737"/>
    </source>
</evidence>
<accession>A0A2I0K3R0</accession>
<protein>
    <recommendedName>
        <fullName evidence="4">Leucine-rich repeat-containing N-terminal plant-type domain-containing protein</fullName>
    </recommendedName>
</protein>
<dbReference type="STRING" id="22663.A0A2I0K3R0"/>
<evidence type="ECO:0000256" key="1">
    <source>
        <dbReference type="ARBA" id="ARBA00022614"/>
    </source>
</evidence>
<keyword evidence="1" id="KW-0433">Leucine-rich repeat</keyword>
<evidence type="ECO:0000259" key="4">
    <source>
        <dbReference type="Pfam" id="PF08263"/>
    </source>
</evidence>
<dbReference type="Gene3D" id="3.80.10.10">
    <property type="entry name" value="Ribonuclease Inhibitor"/>
    <property type="match status" value="1"/>
</dbReference>
<dbReference type="Proteomes" id="UP000233551">
    <property type="component" value="Unassembled WGS sequence"/>
</dbReference>
<comment type="caution">
    <text evidence="5">The sequence shown here is derived from an EMBL/GenBank/DDBJ whole genome shotgun (WGS) entry which is preliminary data.</text>
</comment>
<keyword evidence="2" id="KW-0677">Repeat</keyword>
<feature type="signal peptide" evidence="3">
    <location>
        <begin position="1"/>
        <end position="25"/>
    </location>
</feature>
<sequence>MNLGLLLSALSVVIAAALFSSGSVALTPDGIALLEFKSTLNDTKNILSNWQALDDSPCGWTGISCYPDDQRVQS</sequence>
<keyword evidence="3" id="KW-0732">Signal</keyword>
<evidence type="ECO:0000313" key="5">
    <source>
        <dbReference type="EMBL" id="PKI63182.1"/>
    </source>
</evidence>
<feature type="non-terminal residue" evidence="5">
    <location>
        <position position="74"/>
    </location>
</feature>
<dbReference type="Pfam" id="PF08263">
    <property type="entry name" value="LRRNT_2"/>
    <property type="match status" value="1"/>
</dbReference>
<evidence type="ECO:0000313" key="6">
    <source>
        <dbReference type="Proteomes" id="UP000233551"/>
    </source>
</evidence>
<name>A0A2I0K3R0_PUNGR</name>
<gene>
    <name evidence="5" type="ORF">CRG98_016367</name>
</gene>
<dbReference type="EMBL" id="PGOL01000900">
    <property type="protein sequence ID" value="PKI63182.1"/>
    <property type="molecule type" value="Genomic_DNA"/>
</dbReference>
<dbReference type="InterPro" id="IPR032675">
    <property type="entry name" value="LRR_dom_sf"/>
</dbReference>
<feature type="chain" id="PRO_5014119485" description="Leucine-rich repeat-containing N-terminal plant-type domain-containing protein" evidence="3">
    <location>
        <begin position="26"/>
        <end position="74"/>
    </location>
</feature>
<organism evidence="5 6">
    <name type="scientific">Punica granatum</name>
    <name type="common">Pomegranate</name>
    <dbReference type="NCBI Taxonomy" id="22663"/>
    <lineage>
        <taxon>Eukaryota</taxon>
        <taxon>Viridiplantae</taxon>
        <taxon>Streptophyta</taxon>
        <taxon>Embryophyta</taxon>
        <taxon>Tracheophyta</taxon>
        <taxon>Spermatophyta</taxon>
        <taxon>Magnoliopsida</taxon>
        <taxon>eudicotyledons</taxon>
        <taxon>Gunneridae</taxon>
        <taxon>Pentapetalae</taxon>
        <taxon>rosids</taxon>
        <taxon>malvids</taxon>
        <taxon>Myrtales</taxon>
        <taxon>Lythraceae</taxon>
        <taxon>Punica</taxon>
    </lineage>
</organism>
<feature type="domain" description="Leucine-rich repeat-containing N-terminal plant-type" evidence="4">
    <location>
        <begin position="28"/>
        <end position="65"/>
    </location>
</feature>
<dbReference type="AlphaFoldDB" id="A0A2I0K3R0"/>
<reference evidence="5 6" key="1">
    <citation type="submission" date="2017-11" db="EMBL/GenBank/DDBJ databases">
        <title>De-novo sequencing of pomegranate (Punica granatum L.) genome.</title>
        <authorList>
            <person name="Akparov Z."/>
            <person name="Amiraslanov A."/>
            <person name="Hajiyeva S."/>
            <person name="Abbasov M."/>
            <person name="Kaur K."/>
            <person name="Hamwieh A."/>
            <person name="Solovyev V."/>
            <person name="Salamov A."/>
            <person name="Braich B."/>
            <person name="Kosarev P."/>
            <person name="Mahmoud A."/>
            <person name="Hajiyev E."/>
            <person name="Babayeva S."/>
            <person name="Izzatullayeva V."/>
            <person name="Mammadov A."/>
            <person name="Mammadov A."/>
            <person name="Sharifova S."/>
            <person name="Ojaghi J."/>
            <person name="Eynullazada K."/>
            <person name="Bayramov B."/>
            <person name="Abdulazimova A."/>
            <person name="Shahmuradov I."/>
        </authorList>
    </citation>
    <scope>NUCLEOTIDE SEQUENCE [LARGE SCALE GENOMIC DNA]</scope>
    <source>
        <strain evidence="6">cv. AG2017</strain>
        <tissue evidence="5">Leaf</tissue>
    </source>
</reference>